<name>A0A5J4YVS7_PORPP</name>
<dbReference type="Proteomes" id="UP000324585">
    <property type="component" value="Unassembled WGS sequence"/>
</dbReference>
<feature type="region of interest" description="Disordered" evidence="2">
    <location>
        <begin position="28"/>
        <end position="47"/>
    </location>
</feature>
<evidence type="ECO:0000256" key="1">
    <source>
        <dbReference type="SAM" id="Coils"/>
    </source>
</evidence>
<reference evidence="4" key="1">
    <citation type="journal article" date="2019" name="Nat. Commun.">
        <title>Expansion of phycobilisome linker gene families in mesophilic red algae.</title>
        <authorList>
            <person name="Lee J."/>
            <person name="Kim D."/>
            <person name="Bhattacharya D."/>
            <person name="Yoon H.S."/>
        </authorList>
    </citation>
    <scope>NUCLEOTIDE SEQUENCE [LARGE SCALE GENOMIC DNA]</scope>
    <source>
        <strain evidence="4">CCMP 1328</strain>
    </source>
</reference>
<sequence length="371" mass="42324">MRLGALKSPCASSLRDGAIMKKFVPFAGSKSKDLGSKSVSKDDAKSVGSDDYRAYKLDDTHELRVRLAEAEQKLKILTEEGRKLERHEQSVLALEAEIETKELRMREIEEQMKKVKLEISQQEKVNTEELTPAVKEREEKLRAQVEEMRAAKEAREKAIKDLDEENEVLFAYVEKQNENLKLLGELLVSKNIQPAIYIEDGILVVIEEWRKREIGPRKLMDRAHRLKTKKEGDDPAPPKELTLAEKRLAALHDDDEHELEGGMLRESSSKKLLEKFERNVSTKDRHKSINLEKESSAPKDGLKNIFAMFERNESQTEVKREFDEKALKRVTSGKGGIGKAFESGEIAQKSAMEHEGAFSGKEFDKSVIKHR</sequence>
<evidence type="ECO:0000313" key="4">
    <source>
        <dbReference type="Proteomes" id="UP000324585"/>
    </source>
</evidence>
<gene>
    <name evidence="3" type="ORF">FVE85_1621</name>
</gene>
<feature type="coiled-coil region" evidence="1">
    <location>
        <begin position="60"/>
        <end position="168"/>
    </location>
</feature>
<dbReference type="AlphaFoldDB" id="A0A5J4YVS7"/>
<dbReference type="EMBL" id="VRMN01000003">
    <property type="protein sequence ID" value="KAA8495466.1"/>
    <property type="molecule type" value="Genomic_DNA"/>
</dbReference>
<accession>A0A5J4YVS7</accession>
<proteinExistence type="predicted"/>
<protein>
    <submittedName>
        <fullName evidence="3">Uncharacterized protein</fullName>
    </submittedName>
</protein>
<feature type="compositionally biased region" description="Basic and acidic residues" evidence="2">
    <location>
        <begin position="30"/>
        <end position="47"/>
    </location>
</feature>
<keyword evidence="4" id="KW-1185">Reference proteome</keyword>
<evidence type="ECO:0000313" key="3">
    <source>
        <dbReference type="EMBL" id="KAA8495466.1"/>
    </source>
</evidence>
<feature type="compositionally biased region" description="Basic and acidic residues" evidence="2">
    <location>
        <begin position="351"/>
        <end position="371"/>
    </location>
</feature>
<evidence type="ECO:0000256" key="2">
    <source>
        <dbReference type="SAM" id="MobiDB-lite"/>
    </source>
</evidence>
<organism evidence="3 4">
    <name type="scientific">Porphyridium purpureum</name>
    <name type="common">Red alga</name>
    <name type="synonym">Porphyridium cruentum</name>
    <dbReference type="NCBI Taxonomy" id="35688"/>
    <lineage>
        <taxon>Eukaryota</taxon>
        <taxon>Rhodophyta</taxon>
        <taxon>Bangiophyceae</taxon>
        <taxon>Porphyridiales</taxon>
        <taxon>Porphyridiaceae</taxon>
        <taxon>Porphyridium</taxon>
    </lineage>
</organism>
<feature type="region of interest" description="Disordered" evidence="2">
    <location>
        <begin position="333"/>
        <end position="371"/>
    </location>
</feature>
<comment type="caution">
    <text evidence="3">The sequence shown here is derived from an EMBL/GenBank/DDBJ whole genome shotgun (WGS) entry which is preliminary data.</text>
</comment>
<keyword evidence="1" id="KW-0175">Coiled coil</keyword>